<reference evidence="3" key="1">
    <citation type="journal article" date="2017" name="Nat. Microbiol.">
        <title>Global analysis of biosynthetic gene clusters reveals vast potential of secondary metabolite production in Penicillium species.</title>
        <authorList>
            <person name="Nielsen J.C."/>
            <person name="Grijseels S."/>
            <person name="Prigent S."/>
            <person name="Ji B."/>
            <person name="Dainat J."/>
            <person name="Nielsen K.F."/>
            <person name="Frisvad J.C."/>
            <person name="Workman M."/>
            <person name="Nielsen J."/>
        </authorList>
    </citation>
    <scope>NUCLEOTIDE SEQUENCE [LARGE SCALE GENOMIC DNA]</scope>
    <source>
        <strain evidence="3">IBT 14082</strain>
    </source>
</reference>
<evidence type="ECO:0000256" key="1">
    <source>
        <dbReference type="SAM" id="MobiDB-lite"/>
    </source>
</evidence>
<dbReference type="Proteomes" id="UP000191342">
    <property type="component" value="Unassembled WGS sequence"/>
</dbReference>
<dbReference type="EMBL" id="MLQL01000002">
    <property type="protein sequence ID" value="OQE30900.1"/>
    <property type="molecule type" value="Genomic_DNA"/>
</dbReference>
<gene>
    <name evidence="2" type="ORF">PENFLA_c002G09571</name>
</gene>
<feature type="region of interest" description="Disordered" evidence="1">
    <location>
        <begin position="1"/>
        <end position="26"/>
    </location>
</feature>
<dbReference type="AlphaFoldDB" id="A0A1V6TY63"/>
<accession>A0A1V6TY63</accession>
<proteinExistence type="predicted"/>
<name>A0A1V6TY63_9EURO</name>
<organism evidence="2 3">
    <name type="scientific">Penicillium flavigenum</name>
    <dbReference type="NCBI Taxonomy" id="254877"/>
    <lineage>
        <taxon>Eukaryota</taxon>
        <taxon>Fungi</taxon>
        <taxon>Dikarya</taxon>
        <taxon>Ascomycota</taxon>
        <taxon>Pezizomycotina</taxon>
        <taxon>Eurotiomycetes</taxon>
        <taxon>Eurotiomycetidae</taxon>
        <taxon>Eurotiales</taxon>
        <taxon>Aspergillaceae</taxon>
        <taxon>Penicillium</taxon>
    </lineage>
</organism>
<sequence length="132" mass="14921">MSVTRRKARPQYLLNRQRRGLSTSHTTPTVTLSTIKMRLDVVLIRVRNLAGLRNPPYVAQSIPHIPEIPQVCREQLAESSLKNLCDNGAPTKITGTCGSSCGRQKELRRGTRCFKLFDLPGSNHHPAYQRRM</sequence>
<protein>
    <submittedName>
        <fullName evidence="2">Uncharacterized protein</fullName>
    </submittedName>
</protein>
<evidence type="ECO:0000313" key="2">
    <source>
        <dbReference type="EMBL" id="OQE30900.1"/>
    </source>
</evidence>
<evidence type="ECO:0000313" key="3">
    <source>
        <dbReference type="Proteomes" id="UP000191342"/>
    </source>
</evidence>
<comment type="caution">
    <text evidence="2">The sequence shown here is derived from an EMBL/GenBank/DDBJ whole genome shotgun (WGS) entry which is preliminary data.</text>
</comment>
<keyword evidence="3" id="KW-1185">Reference proteome</keyword>